<dbReference type="GO" id="GO:0016805">
    <property type="term" value="F:dipeptidase activity"/>
    <property type="evidence" value="ECO:0007669"/>
    <property type="project" value="UniProtKB-KW"/>
</dbReference>
<dbReference type="GO" id="GO:0008777">
    <property type="term" value="F:acetylornithine deacetylase activity"/>
    <property type="evidence" value="ECO:0007669"/>
    <property type="project" value="TreeGrafter"/>
</dbReference>
<dbReference type="GO" id="GO:0006508">
    <property type="term" value="P:proteolysis"/>
    <property type="evidence" value="ECO:0007669"/>
    <property type="project" value="UniProtKB-KW"/>
</dbReference>
<name>A0AAW5F8U2_CLOSY</name>
<dbReference type="SUPFAM" id="SSF53187">
    <property type="entry name" value="Zn-dependent exopeptidases"/>
    <property type="match status" value="1"/>
</dbReference>
<keyword evidence="4" id="KW-0479">Metal-binding</keyword>
<proteinExistence type="inferred from homology"/>
<evidence type="ECO:0000256" key="8">
    <source>
        <dbReference type="ARBA" id="ARBA00023049"/>
    </source>
</evidence>
<reference evidence="9" key="1">
    <citation type="journal article" date="2022" name="Cell Host Microbe">
        <title>Colonization of the live biotherapeutic product VE303 and modulation of the microbiota and metabolites in healthy volunteers.</title>
        <authorList>
            <person name="Dsouza M."/>
            <person name="Menon R."/>
            <person name="Crossette E."/>
            <person name="Bhattarai S.K."/>
            <person name="Schneider J."/>
            <person name="Kim Y.G."/>
            <person name="Reddy S."/>
            <person name="Caballero S."/>
            <person name="Felix C."/>
            <person name="Cornacchione L."/>
            <person name="Hendrickson J."/>
            <person name="Watson A.R."/>
            <person name="Minot S.S."/>
            <person name="Greenfield N."/>
            <person name="Schopf L."/>
            <person name="Szabady R."/>
            <person name="Patarroyo J."/>
            <person name="Smith W."/>
            <person name="Harrison P."/>
            <person name="Kuijper E.J."/>
            <person name="Kelly C.P."/>
            <person name="Olle B."/>
            <person name="Bobilev D."/>
            <person name="Silber J.L."/>
            <person name="Bucci V."/>
            <person name="Roberts B."/>
            <person name="Faith J."/>
            <person name="Norman J.M."/>
        </authorList>
    </citation>
    <scope>NUCLEOTIDE SEQUENCE</scope>
    <source>
        <strain evidence="9">VE303-04</strain>
    </source>
</reference>
<dbReference type="SUPFAM" id="SSF55031">
    <property type="entry name" value="Bacterial exopeptidase dimerisation domain"/>
    <property type="match status" value="1"/>
</dbReference>
<evidence type="ECO:0000256" key="3">
    <source>
        <dbReference type="ARBA" id="ARBA00022670"/>
    </source>
</evidence>
<comment type="caution">
    <text evidence="9">The sequence shown here is derived from an EMBL/GenBank/DDBJ whole genome shotgun (WGS) entry which is preliminary data.</text>
</comment>
<sequence length="475" mass="51626">MYQKIKEYFEVHKQEMLDDIMAAIRIPSVNGPEKPGMPFGEENAKVLAFAASLAKELGLKAEVLENKVAVIDLNEQPAELDILAHLDVVPAGDGWTVTEPFVPVIRDGRLYGRGSSDDKGPAIAALYAMKAVKDLGITLTKNARLILGADEETACRDTEYYYSKFAEAPCSFSPDAEYPLINIEKGGLYTKYSAQWKEETALPRLISLNGGTAGNVVPNRAEAVVEGLSGEIIRDICRKTENETGIHFTVEPVLPDVSANQGERWFIRATGTSTHASTPWEGNNAVTGLIKAAASLPLSDSAGFRTLNGLAEIFPHNDYYGVAAGVAQKDEISGVLTLGTNMVDYQVTGLMGKIDSRAPLCASKENMLDVLRARLDAEGIQMDPESRMTPPHHVPEDKPFVQTLLSCYEQVMGEKGYCMAIGGGTYAHRLENGVAFGCMKLGTDYHMHGADEYLIIDEIVRSAELFALAIAEICQ</sequence>
<dbReference type="NCBIfam" id="TIGR01887">
    <property type="entry name" value="dipeptidaselike"/>
    <property type="match status" value="1"/>
</dbReference>
<dbReference type="PANTHER" id="PTHR43808">
    <property type="entry name" value="ACETYLORNITHINE DEACETYLASE"/>
    <property type="match status" value="1"/>
</dbReference>
<comment type="cofactor">
    <cofactor evidence="1">
        <name>Zn(2+)</name>
        <dbReference type="ChEBI" id="CHEBI:29105"/>
    </cofactor>
</comment>
<dbReference type="InterPro" id="IPR050072">
    <property type="entry name" value="Peptidase_M20A"/>
</dbReference>
<keyword evidence="5 9" id="KW-0378">Hydrolase</keyword>
<keyword evidence="6" id="KW-0862">Zinc</keyword>
<dbReference type="Gene3D" id="3.40.630.10">
    <property type="entry name" value="Zn peptidases"/>
    <property type="match status" value="1"/>
</dbReference>
<evidence type="ECO:0000256" key="2">
    <source>
        <dbReference type="ARBA" id="ARBA00006247"/>
    </source>
</evidence>
<evidence type="ECO:0000256" key="1">
    <source>
        <dbReference type="ARBA" id="ARBA00001947"/>
    </source>
</evidence>
<dbReference type="Gene3D" id="3.30.70.360">
    <property type="match status" value="2"/>
</dbReference>
<dbReference type="InterPro" id="IPR010964">
    <property type="entry name" value="M20A_pepV-rel"/>
</dbReference>
<dbReference type="InterPro" id="IPR036264">
    <property type="entry name" value="Bact_exopeptidase_dim_dom"/>
</dbReference>
<evidence type="ECO:0000256" key="4">
    <source>
        <dbReference type="ARBA" id="ARBA00022723"/>
    </source>
</evidence>
<evidence type="ECO:0000256" key="5">
    <source>
        <dbReference type="ARBA" id="ARBA00022801"/>
    </source>
</evidence>
<dbReference type="GO" id="GO:0006526">
    <property type="term" value="P:L-arginine biosynthetic process"/>
    <property type="evidence" value="ECO:0007669"/>
    <property type="project" value="TreeGrafter"/>
</dbReference>
<gene>
    <name evidence="9" type="ORF">K5I21_21280</name>
</gene>
<dbReference type="GO" id="GO:0008270">
    <property type="term" value="F:zinc ion binding"/>
    <property type="evidence" value="ECO:0007669"/>
    <property type="project" value="InterPro"/>
</dbReference>
<accession>A0AAW5F8U2</accession>
<evidence type="ECO:0000313" key="10">
    <source>
        <dbReference type="Proteomes" id="UP001203136"/>
    </source>
</evidence>
<dbReference type="InterPro" id="IPR002933">
    <property type="entry name" value="Peptidase_M20"/>
</dbReference>
<keyword evidence="7 9" id="KW-0224">Dipeptidase</keyword>
<dbReference type="RefSeq" id="WP_024739372.1">
    <property type="nucleotide sequence ID" value="NZ_JAINVB010000001.1"/>
</dbReference>
<dbReference type="Pfam" id="PF01546">
    <property type="entry name" value="Peptidase_M20"/>
    <property type="match status" value="1"/>
</dbReference>
<evidence type="ECO:0000313" key="9">
    <source>
        <dbReference type="EMBL" id="MCK0088357.1"/>
    </source>
</evidence>
<organism evidence="9 10">
    <name type="scientific">Clostridium symbiosum</name>
    <name type="common">Bacteroides symbiosus</name>
    <dbReference type="NCBI Taxonomy" id="1512"/>
    <lineage>
        <taxon>Bacteria</taxon>
        <taxon>Bacillati</taxon>
        <taxon>Bacillota</taxon>
        <taxon>Clostridia</taxon>
        <taxon>Lachnospirales</taxon>
        <taxon>Lachnospiraceae</taxon>
        <taxon>Otoolea</taxon>
    </lineage>
</organism>
<evidence type="ECO:0000256" key="7">
    <source>
        <dbReference type="ARBA" id="ARBA00022997"/>
    </source>
</evidence>
<comment type="similarity">
    <text evidence="2">Belongs to the peptidase M20A family.</text>
</comment>
<dbReference type="EC" id="3.4.13.-" evidence="9"/>
<dbReference type="PANTHER" id="PTHR43808:SF31">
    <property type="entry name" value="N-ACETYL-L-CITRULLINE DEACETYLASE"/>
    <property type="match status" value="1"/>
</dbReference>
<dbReference type="AlphaFoldDB" id="A0AAW5F8U2"/>
<evidence type="ECO:0000256" key="6">
    <source>
        <dbReference type="ARBA" id="ARBA00022833"/>
    </source>
</evidence>
<dbReference type="EMBL" id="JAINVB010000001">
    <property type="protein sequence ID" value="MCK0088357.1"/>
    <property type="molecule type" value="Genomic_DNA"/>
</dbReference>
<keyword evidence="3" id="KW-0645">Protease</keyword>
<protein>
    <submittedName>
        <fullName evidence="9">Sapep family Mn(2+)-dependent dipeptidase</fullName>
        <ecNumber evidence="9">3.4.13.-</ecNumber>
    </submittedName>
</protein>
<keyword evidence="8" id="KW-0482">Metalloprotease</keyword>
<dbReference type="Proteomes" id="UP001203136">
    <property type="component" value="Unassembled WGS sequence"/>
</dbReference>
<dbReference type="GO" id="GO:0008237">
    <property type="term" value="F:metallopeptidase activity"/>
    <property type="evidence" value="ECO:0007669"/>
    <property type="project" value="UniProtKB-KW"/>
</dbReference>